<sequence length="260" mass="29225">MTDTPQKASQDYPQMAAARGRVEPSPRRVRGFVGDKLIFDTMSARYVWEVPYYPQYYIPLNDVQPSALQDENHAQTVQFGPSRLFSVVGPKATHQSAARVFDDDGGPVSGLVRFEWSALSWFEEDEPIYGHPRNPYARVDALRSHRHIAVAVDGVPLAETRSPVLLFETGLPTRYYIDRTDVSFEHLEPTDTQTLCPYKGVTSGYWSVRVGDAVHTDLAWTYHTPLPAVAPIANMIAFYNEKVDITLDGVALPRPQTHFS</sequence>
<dbReference type="PANTHER" id="PTHR34310:SF9">
    <property type="entry name" value="BLR5716 PROTEIN"/>
    <property type="match status" value="1"/>
</dbReference>
<evidence type="ECO:0000313" key="3">
    <source>
        <dbReference type="EMBL" id="BBX53761.1"/>
    </source>
</evidence>
<evidence type="ECO:0000259" key="2">
    <source>
        <dbReference type="Pfam" id="PF04248"/>
    </source>
</evidence>
<reference evidence="3 4" key="1">
    <citation type="journal article" date="2019" name="Emerg. Microbes Infect.">
        <title>Comprehensive subspecies identification of 175 nontuberculous mycobacteria species based on 7547 genomic profiles.</title>
        <authorList>
            <person name="Matsumoto Y."/>
            <person name="Kinjo T."/>
            <person name="Motooka D."/>
            <person name="Nabeya D."/>
            <person name="Jung N."/>
            <person name="Uechi K."/>
            <person name="Horii T."/>
            <person name="Iida T."/>
            <person name="Fujita J."/>
            <person name="Nakamura S."/>
        </authorList>
    </citation>
    <scope>NUCLEOTIDE SEQUENCE [LARGE SCALE GENOMIC DNA]</scope>
    <source>
        <strain evidence="3 4">JCM 12603</strain>
    </source>
</reference>
<dbReference type="InterPro" id="IPR038694">
    <property type="entry name" value="DUF427_sf"/>
</dbReference>
<dbReference type="EMBL" id="AP022570">
    <property type="protein sequence ID" value="BBX53761.1"/>
    <property type="molecule type" value="Genomic_DNA"/>
</dbReference>
<feature type="region of interest" description="Disordered" evidence="1">
    <location>
        <begin position="1"/>
        <end position="24"/>
    </location>
</feature>
<evidence type="ECO:0000313" key="4">
    <source>
        <dbReference type="Proteomes" id="UP000466785"/>
    </source>
</evidence>
<name>A0A6N4VGK1_9MYCO</name>
<gene>
    <name evidence="3" type="ORF">MPOR_47870</name>
</gene>
<evidence type="ECO:0000256" key="1">
    <source>
        <dbReference type="SAM" id="MobiDB-lite"/>
    </source>
</evidence>
<dbReference type="Gene3D" id="2.170.150.40">
    <property type="entry name" value="Domain of unknown function (DUF427)"/>
    <property type="match status" value="2"/>
</dbReference>
<feature type="compositionally biased region" description="Polar residues" evidence="1">
    <location>
        <begin position="1"/>
        <end position="12"/>
    </location>
</feature>
<feature type="domain" description="DUF427" evidence="2">
    <location>
        <begin position="149"/>
        <end position="241"/>
    </location>
</feature>
<keyword evidence="4" id="KW-1185">Reference proteome</keyword>
<organism evidence="3 4">
    <name type="scientific">Mycolicibacterium poriferae</name>
    <dbReference type="NCBI Taxonomy" id="39694"/>
    <lineage>
        <taxon>Bacteria</taxon>
        <taxon>Bacillati</taxon>
        <taxon>Actinomycetota</taxon>
        <taxon>Actinomycetes</taxon>
        <taxon>Mycobacteriales</taxon>
        <taxon>Mycobacteriaceae</taxon>
        <taxon>Mycolicibacterium</taxon>
    </lineage>
</organism>
<dbReference type="Proteomes" id="UP000466785">
    <property type="component" value="Chromosome"/>
</dbReference>
<feature type="domain" description="DUF427" evidence="2">
    <location>
        <begin position="30"/>
        <end position="104"/>
    </location>
</feature>
<dbReference type="PANTHER" id="PTHR34310">
    <property type="entry name" value="DUF427 DOMAIN PROTEIN (AFU_ORTHOLOGUE AFUA_3G02220)"/>
    <property type="match status" value="1"/>
</dbReference>
<dbReference type="AlphaFoldDB" id="A0A6N4VGK1"/>
<accession>A0A6N4VGK1</accession>
<protein>
    <recommendedName>
        <fullName evidence="2">DUF427 domain-containing protein</fullName>
    </recommendedName>
</protein>
<dbReference type="Pfam" id="PF04248">
    <property type="entry name" value="NTP_transf_9"/>
    <property type="match status" value="2"/>
</dbReference>
<dbReference type="KEGG" id="mpof:MPOR_47870"/>
<dbReference type="InterPro" id="IPR007361">
    <property type="entry name" value="DUF427"/>
</dbReference>
<proteinExistence type="predicted"/>